<name>A0A1T5M3P3_9BACT</name>
<evidence type="ECO:0000313" key="3">
    <source>
        <dbReference type="Proteomes" id="UP000190961"/>
    </source>
</evidence>
<evidence type="ECO:0008006" key="4">
    <source>
        <dbReference type="Google" id="ProtNLM"/>
    </source>
</evidence>
<feature type="signal peptide" evidence="1">
    <location>
        <begin position="1"/>
        <end position="19"/>
    </location>
</feature>
<protein>
    <recommendedName>
        <fullName evidence="4">Lipoprotein</fullName>
    </recommendedName>
</protein>
<dbReference type="RefSeq" id="WP_079688804.1">
    <property type="nucleotide sequence ID" value="NZ_FUZU01000003.1"/>
</dbReference>
<organism evidence="2 3">
    <name type="scientific">Ohtaekwangia koreensis</name>
    <dbReference type="NCBI Taxonomy" id="688867"/>
    <lineage>
        <taxon>Bacteria</taxon>
        <taxon>Pseudomonadati</taxon>
        <taxon>Bacteroidota</taxon>
        <taxon>Cytophagia</taxon>
        <taxon>Cytophagales</taxon>
        <taxon>Fulvivirgaceae</taxon>
        <taxon>Ohtaekwangia</taxon>
    </lineage>
</organism>
<dbReference type="PROSITE" id="PS51257">
    <property type="entry name" value="PROKAR_LIPOPROTEIN"/>
    <property type="match status" value="1"/>
</dbReference>
<dbReference type="Proteomes" id="UP000190961">
    <property type="component" value="Unassembled WGS sequence"/>
</dbReference>
<evidence type="ECO:0000256" key="1">
    <source>
        <dbReference type="SAM" id="SignalP"/>
    </source>
</evidence>
<reference evidence="2 3" key="1">
    <citation type="submission" date="2017-02" db="EMBL/GenBank/DDBJ databases">
        <authorList>
            <person name="Peterson S.W."/>
        </authorList>
    </citation>
    <scope>NUCLEOTIDE SEQUENCE [LARGE SCALE GENOMIC DNA]</scope>
    <source>
        <strain evidence="2 3">DSM 25262</strain>
    </source>
</reference>
<evidence type="ECO:0000313" key="2">
    <source>
        <dbReference type="EMBL" id="SKC82763.1"/>
    </source>
</evidence>
<keyword evidence="3" id="KW-1185">Reference proteome</keyword>
<dbReference type="STRING" id="688867.SAMN05660236_4262"/>
<keyword evidence="1" id="KW-0732">Signal</keyword>
<gene>
    <name evidence="2" type="ORF">SAMN05660236_4262</name>
</gene>
<dbReference type="OrthoDB" id="980313at2"/>
<proteinExistence type="predicted"/>
<dbReference type="AlphaFoldDB" id="A0A1T5M3P3"/>
<sequence length="170" mass="19358">MRGLSIIPLLILFSFAACKKPASIANDDFPTGTLPPLVLRAYLKDTLSQKALEALQLSDLAGVKIKYNSGNYASYFEYEADREVLLKTMASLPFPKYAIKADTVCYQVSYRDLASIRQRITLTEYEASAFFWDTAIDEYDVFECLKSPMRHTLLISKKTKKVYHRIEYTG</sequence>
<dbReference type="EMBL" id="FUZU01000003">
    <property type="protein sequence ID" value="SKC82763.1"/>
    <property type="molecule type" value="Genomic_DNA"/>
</dbReference>
<accession>A0A1T5M3P3</accession>
<feature type="chain" id="PRO_5012504736" description="Lipoprotein" evidence="1">
    <location>
        <begin position="20"/>
        <end position="170"/>
    </location>
</feature>